<dbReference type="Pfam" id="PF00390">
    <property type="entry name" value="malic"/>
    <property type="match status" value="1"/>
</dbReference>
<dbReference type="PIRSF" id="PIRSF000106">
    <property type="entry name" value="ME"/>
    <property type="match status" value="1"/>
</dbReference>
<dbReference type="PANTHER" id="PTHR23406:SF90">
    <property type="entry name" value="MALIC ENZYME-RELATED"/>
    <property type="match status" value="1"/>
</dbReference>
<dbReference type="GO" id="GO:0051287">
    <property type="term" value="F:NAD binding"/>
    <property type="evidence" value="ECO:0007669"/>
    <property type="project" value="InterPro"/>
</dbReference>
<evidence type="ECO:0000259" key="10">
    <source>
        <dbReference type="SMART" id="SM01274"/>
    </source>
</evidence>
<comment type="cofactor">
    <cofactor evidence="6">
        <name>Mg(2+)</name>
        <dbReference type="ChEBI" id="CHEBI:18420"/>
    </cofactor>
    <cofactor evidence="6">
        <name>Mn(2+)</name>
        <dbReference type="ChEBI" id="CHEBI:29035"/>
    </cofactor>
    <text evidence="6">Divalent metal cations. Prefers magnesium or manganese.</text>
</comment>
<evidence type="ECO:0000256" key="6">
    <source>
        <dbReference type="PIRSR" id="PIRSR000106-3"/>
    </source>
</evidence>
<accession>W7TGF1</accession>
<evidence type="ECO:0000256" key="3">
    <source>
        <dbReference type="ARBA" id="ARBA00022723"/>
    </source>
</evidence>
<keyword evidence="3 6" id="KW-0479">Metal-binding</keyword>
<feature type="binding site" evidence="6">
    <location>
        <position position="304"/>
    </location>
    <ligand>
        <name>a divalent metal cation</name>
        <dbReference type="ChEBI" id="CHEBI:60240"/>
    </ligand>
</feature>
<comment type="cofactor">
    <cofactor evidence="1">
        <name>Mn(2+)</name>
        <dbReference type="ChEBI" id="CHEBI:29035"/>
    </cofactor>
</comment>
<reference evidence="11 12" key="1">
    <citation type="journal article" date="2014" name="Mol. Plant">
        <title>Chromosome Scale Genome Assembly and Transcriptome Profiling of Nannochloropsis gaditana in Nitrogen Depletion.</title>
        <authorList>
            <person name="Corteggiani Carpinelli E."/>
            <person name="Telatin A."/>
            <person name="Vitulo N."/>
            <person name="Forcato C."/>
            <person name="D'Angelo M."/>
            <person name="Schiavon R."/>
            <person name="Vezzi A."/>
            <person name="Giacometti G.M."/>
            <person name="Morosinotto T."/>
            <person name="Valle G."/>
        </authorList>
    </citation>
    <scope>NUCLEOTIDE SEQUENCE [LARGE SCALE GENOMIC DNA]</scope>
    <source>
        <strain evidence="11 12">B-31</strain>
    </source>
</reference>
<dbReference type="OrthoDB" id="5365701at2759"/>
<dbReference type="FunFam" id="3.40.50.720:FF:000635">
    <property type="entry name" value="NADP-dependent malic enzyme"/>
    <property type="match status" value="1"/>
</dbReference>
<evidence type="ECO:0000256" key="2">
    <source>
        <dbReference type="ARBA" id="ARBA00008785"/>
    </source>
</evidence>
<dbReference type="InterPro" id="IPR012301">
    <property type="entry name" value="Malic_N_dom"/>
</dbReference>
<evidence type="ECO:0000313" key="12">
    <source>
        <dbReference type="Proteomes" id="UP000019335"/>
    </source>
</evidence>
<dbReference type="InterPro" id="IPR012302">
    <property type="entry name" value="Malic_NAD-bd"/>
</dbReference>
<dbReference type="PANTHER" id="PTHR23406">
    <property type="entry name" value="MALIC ENZYME-RELATED"/>
    <property type="match status" value="1"/>
</dbReference>
<dbReference type="Gene3D" id="3.40.50.720">
    <property type="entry name" value="NAD(P)-binding Rossmann-like Domain"/>
    <property type="match status" value="1"/>
</dbReference>
<dbReference type="SUPFAM" id="SSF53223">
    <property type="entry name" value="Aminoacid dehydrogenase-like, N-terminal domain"/>
    <property type="match status" value="1"/>
</dbReference>
<evidence type="ECO:0000256" key="5">
    <source>
        <dbReference type="PIRSR" id="PIRSR000106-2"/>
    </source>
</evidence>
<dbReference type="SMART" id="SM01274">
    <property type="entry name" value="malic"/>
    <property type="match status" value="1"/>
</dbReference>
<dbReference type="Proteomes" id="UP000019335">
    <property type="component" value="Chromosome 9"/>
</dbReference>
<gene>
    <name evidence="11" type="ORF">Naga_100014g76</name>
</gene>
<organism evidence="11 12">
    <name type="scientific">Nannochloropsis gaditana</name>
    <dbReference type="NCBI Taxonomy" id="72520"/>
    <lineage>
        <taxon>Eukaryota</taxon>
        <taxon>Sar</taxon>
        <taxon>Stramenopiles</taxon>
        <taxon>Ochrophyta</taxon>
        <taxon>Eustigmatophyceae</taxon>
        <taxon>Eustigmatales</taxon>
        <taxon>Monodopsidaceae</taxon>
        <taxon>Nannochloropsis</taxon>
    </lineage>
</organism>
<proteinExistence type="inferred from homology"/>
<dbReference type="InterPro" id="IPR046346">
    <property type="entry name" value="Aminoacid_DH-like_N_sf"/>
</dbReference>
<feature type="chain" id="PRO_5004903541" description="Malic enzyme" evidence="8">
    <location>
        <begin position="21"/>
        <end position="610"/>
    </location>
</feature>
<evidence type="ECO:0000256" key="4">
    <source>
        <dbReference type="PIRSR" id="PIRSR000106-1"/>
    </source>
</evidence>
<dbReference type="PRINTS" id="PR00072">
    <property type="entry name" value="MALOXRDTASE"/>
</dbReference>
<evidence type="ECO:0000313" key="11">
    <source>
        <dbReference type="EMBL" id="EWM26095.1"/>
    </source>
</evidence>
<keyword evidence="8" id="KW-0732">Signal</keyword>
<feature type="binding site" evidence="6">
    <location>
        <position position="305"/>
    </location>
    <ligand>
        <name>a divalent metal cation</name>
        <dbReference type="ChEBI" id="CHEBI:60240"/>
    </ligand>
</feature>
<dbReference type="InterPro" id="IPR037062">
    <property type="entry name" value="Malic_N_dom_sf"/>
</dbReference>
<dbReference type="EMBL" id="AZIL01000703">
    <property type="protein sequence ID" value="EWM26095.1"/>
    <property type="molecule type" value="Genomic_DNA"/>
</dbReference>
<dbReference type="InterPro" id="IPR001891">
    <property type="entry name" value="Malic_OxRdtase"/>
</dbReference>
<dbReference type="GO" id="GO:0006108">
    <property type="term" value="P:malate metabolic process"/>
    <property type="evidence" value="ECO:0007669"/>
    <property type="project" value="TreeGrafter"/>
</dbReference>
<dbReference type="InterPro" id="IPR036291">
    <property type="entry name" value="NAD(P)-bd_dom_sf"/>
</dbReference>
<evidence type="ECO:0000259" key="9">
    <source>
        <dbReference type="SMART" id="SM00919"/>
    </source>
</evidence>
<keyword evidence="12" id="KW-1185">Reference proteome</keyword>
<comment type="caution">
    <text evidence="11">The sequence shown here is derived from an EMBL/GenBank/DDBJ whole genome shotgun (WGS) entry which is preliminary data.</text>
</comment>
<feature type="active site" description="Proton acceptor" evidence="4">
    <location>
        <position position="232"/>
    </location>
</feature>
<dbReference type="GO" id="GO:0046872">
    <property type="term" value="F:metal ion binding"/>
    <property type="evidence" value="ECO:0007669"/>
    <property type="project" value="UniProtKB-KW"/>
</dbReference>
<dbReference type="SUPFAM" id="SSF51735">
    <property type="entry name" value="NAD(P)-binding Rossmann-fold domains"/>
    <property type="match status" value="1"/>
</dbReference>
<dbReference type="Pfam" id="PF03949">
    <property type="entry name" value="Malic_M"/>
    <property type="match status" value="1"/>
</dbReference>
<feature type="binding site" evidence="6">
    <location>
        <position position="328"/>
    </location>
    <ligand>
        <name>a divalent metal cation</name>
        <dbReference type="ChEBI" id="CHEBI:60240"/>
    </ligand>
</feature>
<dbReference type="Gene3D" id="3.40.50.10380">
    <property type="entry name" value="Malic enzyme, N-terminal domain"/>
    <property type="match status" value="1"/>
</dbReference>
<keyword evidence="7" id="KW-0560">Oxidoreductase</keyword>
<feature type="signal peptide" evidence="8">
    <location>
        <begin position="1"/>
        <end position="20"/>
    </location>
</feature>
<feature type="binding site" evidence="5">
    <location>
        <position position="514"/>
    </location>
    <ligand>
        <name>(S)-malate</name>
        <dbReference type="ChEBI" id="CHEBI:15589"/>
    </ligand>
</feature>
<feature type="active site" description="Proton donor" evidence="4">
    <location>
        <position position="160"/>
    </location>
</feature>
<comment type="similarity">
    <text evidence="2 7">Belongs to the malic enzymes family.</text>
</comment>
<dbReference type="SMART" id="SM00919">
    <property type="entry name" value="Malic_M"/>
    <property type="match status" value="1"/>
</dbReference>
<evidence type="ECO:0000256" key="8">
    <source>
        <dbReference type="SAM" id="SignalP"/>
    </source>
</evidence>
<name>W7TGF1_9STRA</name>
<dbReference type="GO" id="GO:0004473">
    <property type="term" value="F:malate dehydrogenase (decarboxylating) (NADP+) activity"/>
    <property type="evidence" value="ECO:0007669"/>
    <property type="project" value="TreeGrafter"/>
</dbReference>
<feature type="binding site" evidence="5">
    <location>
        <position position="470"/>
    </location>
    <ligand>
        <name>(S)-malate</name>
        <dbReference type="ChEBI" id="CHEBI:15589"/>
    </ligand>
</feature>
<dbReference type="PROSITE" id="PS00331">
    <property type="entry name" value="MALIC_ENZYMES"/>
    <property type="match status" value="1"/>
</dbReference>
<dbReference type="InterPro" id="IPR015884">
    <property type="entry name" value="Malic_enzyme_CS"/>
</dbReference>
<evidence type="ECO:0000256" key="7">
    <source>
        <dbReference type="RuleBase" id="RU003426"/>
    </source>
</evidence>
<dbReference type="NCBIfam" id="NF010052">
    <property type="entry name" value="PRK13529.1"/>
    <property type="match status" value="1"/>
</dbReference>
<feature type="domain" description="Malic enzyme N-terminal" evidence="10">
    <location>
        <begin position="137"/>
        <end position="319"/>
    </location>
</feature>
<feature type="domain" description="Malic enzyme NAD-binding" evidence="9">
    <location>
        <begin position="329"/>
        <end position="583"/>
    </location>
</feature>
<sequence length="610" mass="66360">MHCAFLGSLLLIQLIILLTSKKCAIYASHPQEACSSTTSSISSAVNNRKATSNMSSTNVVGNNGGGGGNVALGWDLLRDPFRNKGLASSAEEREEHHTRGLLPAGIVPLEVQVATALKQVRDRPTPMDKFLFLDHVRDANVQLFYALLIAHVEELLPYVYTPTVGAACLAFSHIFAPRPKGLFLSLSDKGRLFSILKAWPCKSIKVIVFSDGERILGLGDLGANGMGIPIGKAALYTALGGVRPEECLGVLLDVGTNTESIREDPAYIGLRRPRERGQAYEDFVEEFMRAAQQLYGDGVLLQFEDFGNANAFSLLERWENEACSFNDDIQGTAAVALAGLLAAKRITGRTSLAEETYLFLGAGEAALGIADLIAFAITEETGMALEEARKRIWLFDSKGLIVEGRDHITQHKLRYAHRGRTNYKTFIEAVRAIRPTGIIGVSTIANAFDKAVLECMAVINTQPLVFALSNPTSKSECTFEDAVIHTKGKVIFASGSPFPPLEFDGKTLIPGQSNNAYIFGALGLAVSLTKMRRVTMEHFYLAANTVASMTSEAQLDQGCLFPSLREVRHVSAAIAAAIAEIERKEGRLLVPDQKDWVAYAKAAMYDPWKE</sequence>
<feature type="binding site" evidence="5">
    <location>
        <position position="214"/>
    </location>
    <ligand>
        <name>(S)-malate</name>
        <dbReference type="ChEBI" id="CHEBI:15589"/>
    </ligand>
</feature>
<evidence type="ECO:0000256" key="1">
    <source>
        <dbReference type="ARBA" id="ARBA00001936"/>
    </source>
</evidence>
<protein>
    <recommendedName>
        <fullName evidence="7">Malic enzyme</fullName>
    </recommendedName>
</protein>
<dbReference type="AlphaFoldDB" id="W7TGF1"/>